<keyword evidence="3 9" id="KW-0378">Hydrolase</keyword>
<dbReference type="InterPro" id="IPR000629">
    <property type="entry name" value="RNA-helicase_DEAD-box_CS"/>
</dbReference>
<evidence type="ECO:0000313" key="13">
    <source>
        <dbReference type="EMBL" id="OLQ09872.1"/>
    </source>
</evidence>
<protein>
    <submittedName>
        <fullName evidence="13">Ankyrin-1</fullName>
    </submittedName>
</protein>
<comment type="caution">
    <text evidence="13">The sequence shown here is derived from an EMBL/GenBank/DDBJ whole genome shotgun (WGS) entry which is preliminary data.</text>
</comment>
<dbReference type="Pfam" id="PF00023">
    <property type="entry name" value="Ank"/>
    <property type="match status" value="1"/>
</dbReference>
<gene>
    <name evidence="13" type="primary">ANK1</name>
    <name evidence="13" type="ORF">AK812_SmicGene6461</name>
</gene>
<feature type="repeat" description="ANK" evidence="7">
    <location>
        <begin position="480"/>
        <end position="512"/>
    </location>
</feature>
<dbReference type="Proteomes" id="UP000186817">
    <property type="component" value="Unassembled WGS sequence"/>
</dbReference>
<comment type="similarity">
    <text evidence="9">Belongs to the DEAD box helicase family.</text>
</comment>
<dbReference type="InterPro" id="IPR044742">
    <property type="entry name" value="DEAD/DEAH_RhlB"/>
</dbReference>
<evidence type="ECO:0000256" key="3">
    <source>
        <dbReference type="ARBA" id="ARBA00022801"/>
    </source>
</evidence>
<dbReference type="OrthoDB" id="427319at2759"/>
<evidence type="ECO:0000256" key="1">
    <source>
        <dbReference type="ARBA" id="ARBA00022737"/>
    </source>
</evidence>
<evidence type="ECO:0000256" key="10">
    <source>
        <dbReference type="SAM" id="MobiDB-lite"/>
    </source>
</evidence>
<feature type="repeat" description="ANK" evidence="7">
    <location>
        <begin position="405"/>
        <end position="437"/>
    </location>
</feature>
<dbReference type="InterPro" id="IPR002110">
    <property type="entry name" value="Ankyrin_rpt"/>
</dbReference>
<keyword evidence="1" id="KW-0677">Repeat</keyword>
<dbReference type="InterPro" id="IPR027417">
    <property type="entry name" value="P-loop_NTPase"/>
</dbReference>
<evidence type="ECO:0000256" key="6">
    <source>
        <dbReference type="ARBA" id="ARBA00023043"/>
    </source>
</evidence>
<sequence>MESPDSLPPTSTVIGLCWVMKVTAPNSAQYWSRHLHLTMRDVVEVVDVESTWEDIGQRVGDPAILRPAAPTPRRRRPSFVHSHSTHRPRVVPALNLTHPLAVSLFHNLSCNERVDAIRFRAKWKISALERSGEVAATEPIRSTKLMHWPRQRFRAKWKISALERSGEVPELPDAVQSFETAPFSRRIKDALATAGFAAPSPIQAQSWPIAVQGSDLVAVAKTGSGKTLAFLLPAFKIIARWSKEATSSDPPVLCLAPTRELATQIDAECKRFAPELAKLPKEDVVDLRALKQELQKTCGLSRFRQMLLYGSRVVDEIPTQDAPLDLQLVLLPFPPASQEKVDELLRAAASGAVSLVEEILMRPQDPNLPEHMEAITPLYESSYWGHLEIVRLLLEAMAEPNLATDSGTPLLAASLHGHVESMRLLLEARADVHRGNSEGKTPLWAAARSGDVESVQLLLEKGAQKEQVAQSFKAWQDWERETTALAAAAGNGHVSVVQVLLGAAADVGVQNAFGFTPLELASRAGHAEVVRLLLEHATATGRVFRCNVGLRLAAQKGHAGVVGLLIQAKADKDDVDQEGSALCVASLAGKAGVARQLLELRADHRLSNSRGATPLWNAAFQGFADIVSLLLAARADMEHADHEGATPVWIAAFTGHLPILRLFCEAKVRSMAVFGGTPKGPQGKALKHAVPQVLVATPGRLQDFMGSGEVSLGQVQLLVLDEADRMLDMGFEPEIAKILAEAPAERQTLLFTATWPKAVRRIAEKYLQPDYLLLVLDPFG</sequence>
<dbReference type="SMART" id="SM00487">
    <property type="entry name" value="DEXDc"/>
    <property type="match status" value="1"/>
</dbReference>
<organism evidence="13 14">
    <name type="scientific">Symbiodinium microadriaticum</name>
    <name type="common">Dinoflagellate</name>
    <name type="synonym">Zooxanthella microadriatica</name>
    <dbReference type="NCBI Taxonomy" id="2951"/>
    <lineage>
        <taxon>Eukaryota</taxon>
        <taxon>Sar</taxon>
        <taxon>Alveolata</taxon>
        <taxon>Dinophyceae</taxon>
        <taxon>Suessiales</taxon>
        <taxon>Symbiodiniaceae</taxon>
        <taxon>Symbiodinium</taxon>
    </lineage>
</organism>
<dbReference type="PROSITE" id="PS50297">
    <property type="entry name" value="ANK_REP_REGION"/>
    <property type="match status" value="6"/>
</dbReference>
<evidence type="ECO:0000313" key="14">
    <source>
        <dbReference type="Proteomes" id="UP000186817"/>
    </source>
</evidence>
<evidence type="ECO:0000256" key="8">
    <source>
        <dbReference type="PROSITE-ProRule" id="PRU00552"/>
    </source>
</evidence>
<dbReference type="PROSITE" id="PS50088">
    <property type="entry name" value="ANK_REPEAT"/>
    <property type="match status" value="6"/>
</dbReference>
<dbReference type="GO" id="GO:0005524">
    <property type="term" value="F:ATP binding"/>
    <property type="evidence" value="ECO:0007669"/>
    <property type="project" value="UniProtKB-KW"/>
</dbReference>
<accession>A0A1Q9ER24</accession>
<feature type="domain" description="Helicase ATP-binding" evidence="11">
    <location>
        <begin position="691"/>
        <end position="773"/>
    </location>
</feature>
<evidence type="ECO:0000256" key="4">
    <source>
        <dbReference type="ARBA" id="ARBA00022806"/>
    </source>
</evidence>
<dbReference type="InterPro" id="IPR050889">
    <property type="entry name" value="Dendritic_Spine_Reg/Scaffold"/>
</dbReference>
<dbReference type="PROSITE" id="PS00039">
    <property type="entry name" value="DEAD_ATP_HELICASE"/>
    <property type="match status" value="1"/>
</dbReference>
<dbReference type="Gene3D" id="3.40.50.300">
    <property type="entry name" value="P-loop containing nucleotide triphosphate hydrolases"/>
    <property type="match status" value="2"/>
</dbReference>
<dbReference type="InterPro" id="IPR014014">
    <property type="entry name" value="RNA_helicase_DEAD_Q_motif"/>
</dbReference>
<dbReference type="PANTHER" id="PTHR24166:SF48">
    <property type="entry name" value="PROTEIN VAPYRIN"/>
    <property type="match status" value="1"/>
</dbReference>
<name>A0A1Q9ER24_SYMMI</name>
<feature type="region of interest" description="Disordered" evidence="10">
    <location>
        <begin position="63"/>
        <end position="86"/>
    </location>
</feature>
<dbReference type="PANTHER" id="PTHR24166">
    <property type="entry name" value="ROLLING PEBBLES, ISOFORM B"/>
    <property type="match status" value="1"/>
</dbReference>
<dbReference type="SMART" id="SM00248">
    <property type="entry name" value="ANK"/>
    <property type="match status" value="10"/>
</dbReference>
<feature type="repeat" description="ANK" evidence="7">
    <location>
        <begin position="610"/>
        <end position="642"/>
    </location>
</feature>
<dbReference type="InterPro" id="IPR014001">
    <property type="entry name" value="Helicase_ATP-bd"/>
</dbReference>
<feature type="short sequence motif" description="Q motif" evidence="8">
    <location>
        <begin position="176"/>
        <end position="204"/>
    </location>
</feature>
<dbReference type="SUPFAM" id="SSF48403">
    <property type="entry name" value="Ankyrin repeat"/>
    <property type="match status" value="1"/>
</dbReference>
<keyword evidence="2 9" id="KW-0547">Nucleotide-binding</keyword>
<feature type="compositionally biased region" description="Basic residues" evidence="10">
    <location>
        <begin position="72"/>
        <end position="86"/>
    </location>
</feature>
<feature type="domain" description="Helicase ATP-binding" evidence="11">
    <location>
        <begin position="207"/>
        <end position="331"/>
    </location>
</feature>
<keyword evidence="4 9" id="KW-0347">Helicase</keyword>
<dbReference type="GO" id="GO:0003676">
    <property type="term" value="F:nucleic acid binding"/>
    <property type="evidence" value="ECO:0007669"/>
    <property type="project" value="InterPro"/>
</dbReference>
<evidence type="ECO:0000256" key="2">
    <source>
        <dbReference type="ARBA" id="ARBA00022741"/>
    </source>
</evidence>
<proteinExistence type="inferred from homology"/>
<dbReference type="PROSITE" id="PS51192">
    <property type="entry name" value="HELICASE_ATP_BIND_1"/>
    <property type="match status" value="2"/>
</dbReference>
<dbReference type="CDD" id="cd00268">
    <property type="entry name" value="DEADc"/>
    <property type="match status" value="1"/>
</dbReference>
<feature type="domain" description="DEAD-box RNA helicase Q" evidence="12">
    <location>
        <begin position="176"/>
        <end position="204"/>
    </location>
</feature>
<evidence type="ECO:0000259" key="11">
    <source>
        <dbReference type="PROSITE" id="PS51192"/>
    </source>
</evidence>
<feature type="repeat" description="ANK" evidence="7">
    <location>
        <begin position="373"/>
        <end position="405"/>
    </location>
</feature>
<dbReference type="Gene3D" id="1.25.40.20">
    <property type="entry name" value="Ankyrin repeat-containing domain"/>
    <property type="match status" value="4"/>
</dbReference>
<dbReference type="GO" id="GO:0016787">
    <property type="term" value="F:hydrolase activity"/>
    <property type="evidence" value="ECO:0007669"/>
    <property type="project" value="UniProtKB-KW"/>
</dbReference>
<dbReference type="PROSITE" id="PS51195">
    <property type="entry name" value="Q_MOTIF"/>
    <property type="match status" value="1"/>
</dbReference>
<dbReference type="GO" id="GO:0003724">
    <property type="term" value="F:RNA helicase activity"/>
    <property type="evidence" value="ECO:0007669"/>
    <property type="project" value="InterPro"/>
</dbReference>
<evidence type="ECO:0000256" key="5">
    <source>
        <dbReference type="ARBA" id="ARBA00022840"/>
    </source>
</evidence>
<dbReference type="InterPro" id="IPR011545">
    <property type="entry name" value="DEAD/DEAH_box_helicase_dom"/>
</dbReference>
<evidence type="ECO:0000256" key="7">
    <source>
        <dbReference type="PROSITE-ProRule" id="PRU00023"/>
    </source>
</evidence>
<dbReference type="AlphaFoldDB" id="A0A1Q9ER24"/>
<dbReference type="Pfam" id="PF12796">
    <property type="entry name" value="Ank_2"/>
    <property type="match status" value="3"/>
</dbReference>
<dbReference type="SUPFAM" id="SSF52540">
    <property type="entry name" value="P-loop containing nucleoside triphosphate hydrolases"/>
    <property type="match status" value="1"/>
</dbReference>
<feature type="repeat" description="ANK" evidence="7">
    <location>
        <begin position="513"/>
        <end position="536"/>
    </location>
</feature>
<dbReference type="InterPro" id="IPR036770">
    <property type="entry name" value="Ankyrin_rpt-contain_sf"/>
</dbReference>
<keyword evidence="5 9" id="KW-0067">ATP-binding</keyword>
<dbReference type="EMBL" id="LSRX01000088">
    <property type="protein sequence ID" value="OLQ09872.1"/>
    <property type="molecule type" value="Genomic_DNA"/>
</dbReference>
<feature type="repeat" description="ANK" evidence="7">
    <location>
        <begin position="438"/>
        <end position="470"/>
    </location>
</feature>
<evidence type="ECO:0000259" key="12">
    <source>
        <dbReference type="PROSITE" id="PS51195"/>
    </source>
</evidence>
<dbReference type="Pfam" id="PF00270">
    <property type="entry name" value="DEAD"/>
    <property type="match status" value="2"/>
</dbReference>
<reference evidence="13 14" key="1">
    <citation type="submission" date="2016-02" db="EMBL/GenBank/DDBJ databases">
        <title>Genome analysis of coral dinoflagellate symbionts highlights evolutionary adaptations to a symbiotic lifestyle.</title>
        <authorList>
            <person name="Aranda M."/>
            <person name="Li Y."/>
            <person name="Liew Y.J."/>
            <person name="Baumgarten S."/>
            <person name="Simakov O."/>
            <person name="Wilson M."/>
            <person name="Piel J."/>
            <person name="Ashoor H."/>
            <person name="Bougouffa S."/>
            <person name="Bajic V.B."/>
            <person name="Ryu T."/>
            <person name="Ravasi T."/>
            <person name="Bayer T."/>
            <person name="Micklem G."/>
            <person name="Kim H."/>
            <person name="Bhak J."/>
            <person name="Lajeunesse T.C."/>
            <person name="Voolstra C.R."/>
        </authorList>
    </citation>
    <scope>NUCLEOTIDE SEQUENCE [LARGE SCALE GENOMIC DNA]</scope>
    <source>
        <strain evidence="13 14">CCMP2467</strain>
    </source>
</reference>
<keyword evidence="6 7" id="KW-0040">ANK repeat</keyword>
<evidence type="ECO:0000256" key="9">
    <source>
        <dbReference type="RuleBase" id="RU000492"/>
    </source>
</evidence>
<keyword evidence="14" id="KW-1185">Reference proteome</keyword>